<sequence length="106" mass="11688">MTGFGGGTNGVLRRLDAVPCHDPMRSKRISVLMEGESVPLLPGQPTTNNERSPWTGMILERHRLGAVAIPEHEHTRFVCIFNPVVRSRWTGTAPDKKAVSDRMLAA</sequence>
<name>A0A7Y9T6A1_9BACT</name>
<dbReference type="Proteomes" id="UP000534186">
    <property type="component" value="Unassembled WGS sequence"/>
</dbReference>
<gene>
    <name evidence="1" type="ORF">HDF12_003498</name>
</gene>
<evidence type="ECO:0000313" key="2">
    <source>
        <dbReference type="Proteomes" id="UP000534186"/>
    </source>
</evidence>
<reference evidence="1 2" key="1">
    <citation type="submission" date="2020-07" db="EMBL/GenBank/DDBJ databases">
        <title>Genomic Encyclopedia of Type Strains, Phase IV (KMG-V): Genome sequencing to study the core and pangenomes of soil and plant-associated prokaryotes.</title>
        <authorList>
            <person name="Whitman W."/>
        </authorList>
    </citation>
    <scope>NUCLEOTIDE SEQUENCE [LARGE SCALE GENOMIC DNA]</scope>
    <source>
        <strain evidence="1 2">M8UP30</strain>
    </source>
</reference>
<dbReference type="EMBL" id="JACCCV010000002">
    <property type="protein sequence ID" value="NYF53099.1"/>
    <property type="molecule type" value="Genomic_DNA"/>
</dbReference>
<evidence type="ECO:0000313" key="1">
    <source>
        <dbReference type="EMBL" id="NYF53099.1"/>
    </source>
</evidence>
<proteinExistence type="predicted"/>
<organism evidence="1 2">
    <name type="scientific">Tunturiibacter lichenicola</name>
    <dbReference type="NCBI Taxonomy" id="2051959"/>
    <lineage>
        <taxon>Bacteria</taxon>
        <taxon>Pseudomonadati</taxon>
        <taxon>Acidobacteriota</taxon>
        <taxon>Terriglobia</taxon>
        <taxon>Terriglobales</taxon>
        <taxon>Acidobacteriaceae</taxon>
        <taxon>Tunturiibacter</taxon>
    </lineage>
</organism>
<comment type="caution">
    <text evidence="1">The sequence shown here is derived from an EMBL/GenBank/DDBJ whole genome shotgun (WGS) entry which is preliminary data.</text>
</comment>
<protein>
    <submittedName>
        <fullName evidence="1">Uncharacterized protein</fullName>
    </submittedName>
</protein>
<accession>A0A7Y9T6A1</accession>
<dbReference type="AlphaFoldDB" id="A0A7Y9T6A1"/>